<dbReference type="Proteomes" id="UP000272942">
    <property type="component" value="Unassembled WGS sequence"/>
</dbReference>
<gene>
    <name evidence="8" type="ORF">ECPE_LOCUS3453</name>
</gene>
<evidence type="ECO:0000256" key="2">
    <source>
        <dbReference type="ARBA" id="ARBA00008219"/>
    </source>
</evidence>
<keyword evidence="4" id="KW-0802">TPR repeat</keyword>
<evidence type="ECO:0000256" key="1">
    <source>
        <dbReference type="ARBA" id="ARBA00004173"/>
    </source>
</evidence>
<dbReference type="GO" id="GO:0005743">
    <property type="term" value="C:mitochondrial inner membrane"/>
    <property type="evidence" value="ECO:0007669"/>
    <property type="project" value="TreeGrafter"/>
</dbReference>
<comment type="similarity">
    <text evidence="2">Belongs to the TTC19 family.</text>
</comment>
<evidence type="ECO:0000256" key="4">
    <source>
        <dbReference type="ARBA" id="ARBA00022803"/>
    </source>
</evidence>
<feature type="signal peptide" evidence="7">
    <location>
        <begin position="1"/>
        <end position="21"/>
    </location>
</feature>
<dbReference type="EMBL" id="UZAN01040410">
    <property type="protein sequence ID" value="VDP69563.1"/>
    <property type="molecule type" value="Genomic_DNA"/>
</dbReference>
<keyword evidence="6" id="KW-0496">Mitochondrion</keyword>
<evidence type="ECO:0000313" key="9">
    <source>
        <dbReference type="Proteomes" id="UP000272942"/>
    </source>
</evidence>
<dbReference type="Gene3D" id="1.25.40.10">
    <property type="entry name" value="Tetratricopeptide repeat domain"/>
    <property type="match status" value="1"/>
</dbReference>
<dbReference type="GO" id="GO:0034551">
    <property type="term" value="P:mitochondrial respiratory chain complex III assembly"/>
    <property type="evidence" value="ECO:0007669"/>
    <property type="project" value="InterPro"/>
</dbReference>
<dbReference type="InterPro" id="IPR040395">
    <property type="entry name" value="TTC19"/>
</dbReference>
<comment type="subcellular location">
    <subcellularLocation>
        <location evidence="1">Mitochondrion</location>
    </subcellularLocation>
</comment>
<evidence type="ECO:0000256" key="3">
    <source>
        <dbReference type="ARBA" id="ARBA00022737"/>
    </source>
</evidence>
<keyword evidence="3" id="KW-0677">Repeat</keyword>
<dbReference type="PANTHER" id="PTHR13143">
    <property type="entry name" value="TETRATRICOPEPTIDE REPEAT PROTEIN 19"/>
    <property type="match status" value="1"/>
</dbReference>
<keyword evidence="9" id="KW-1185">Reference proteome</keyword>
<reference evidence="10" key="1">
    <citation type="submission" date="2016-06" db="UniProtKB">
        <authorList>
            <consortium name="WormBaseParasite"/>
        </authorList>
    </citation>
    <scope>IDENTIFICATION</scope>
</reference>
<sequence>MPCCLLQVVVMCGRSLSLGLAFTWPFRTQTPEEPEDTQTITRQLFTRSLWYIVHGEFAQADRELHQLLTHLAEAHRLNQIDTSTYGEQRGRVCSELASVSLILRNYPAAEALIKQTVQDCVRAGLDVSDAAIVELSLKLALIYDRMGRPEESAMGFRYCIGTQERKLASGSVIDPDQLNNEKALLGMSYNYYAQFLYSQNELTQACEYAQKALSIAQQLYPDTHSNCVHLESDIATILIELSRLDEARTVLRRVVDRFAQSDLVDAPLESGPPTDEIRCHFLTQLLQVEAMSGDLGKAKNMYADAEKSCAKLSNTSNLHERLLKLKRMYNL</sequence>
<keyword evidence="7" id="KW-0732">Signal</keyword>
<organism evidence="10">
    <name type="scientific">Echinostoma caproni</name>
    <dbReference type="NCBI Taxonomy" id="27848"/>
    <lineage>
        <taxon>Eukaryota</taxon>
        <taxon>Metazoa</taxon>
        <taxon>Spiralia</taxon>
        <taxon>Lophotrochozoa</taxon>
        <taxon>Platyhelminthes</taxon>
        <taxon>Trematoda</taxon>
        <taxon>Digenea</taxon>
        <taxon>Plagiorchiida</taxon>
        <taxon>Echinostomata</taxon>
        <taxon>Echinostomatoidea</taxon>
        <taxon>Echinostomatidae</taxon>
        <taxon>Echinostoma</taxon>
    </lineage>
</organism>
<evidence type="ECO:0000313" key="8">
    <source>
        <dbReference type="EMBL" id="VDP69563.1"/>
    </source>
</evidence>
<name>A0A183A918_9TREM</name>
<dbReference type="Pfam" id="PF13424">
    <property type="entry name" value="TPR_12"/>
    <property type="match status" value="1"/>
</dbReference>
<dbReference type="InterPro" id="IPR011990">
    <property type="entry name" value="TPR-like_helical_dom_sf"/>
</dbReference>
<protein>
    <submittedName>
        <fullName evidence="10">TPR_REGION domain-containing protein</fullName>
    </submittedName>
</protein>
<dbReference type="PANTHER" id="PTHR13143:SF6">
    <property type="entry name" value="TETRATRICOPEPTIDE REPEAT PROTEIN 19, MITOCHONDRIAL"/>
    <property type="match status" value="1"/>
</dbReference>
<dbReference type="SUPFAM" id="SSF48452">
    <property type="entry name" value="TPR-like"/>
    <property type="match status" value="1"/>
</dbReference>
<dbReference type="WBParaSite" id="ECPE_0000345601-mRNA-1">
    <property type="protein sequence ID" value="ECPE_0000345601-mRNA-1"/>
    <property type="gene ID" value="ECPE_0000345601"/>
</dbReference>
<evidence type="ECO:0000256" key="6">
    <source>
        <dbReference type="ARBA" id="ARBA00023128"/>
    </source>
</evidence>
<evidence type="ECO:0000256" key="7">
    <source>
        <dbReference type="SAM" id="SignalP"/>
    </source>
</evidence>
<reference evidence="8 9" key="2">
    <citation type="submission" date="2018-11" db="EMBL/GenBank/DDBJ databases">
        <authorList>
            <consortium name="Pathogen Informatics"/>
        </authorList>
    </citation>
    <scope>NUCLEOTIDE SEQUENCE [LARGE SCALE GENOMIC DNA]</scope>
    <source>
        <strain evidence="8 9">Egypt</strain>
    </source>
</reference>
<keyword evidence="5" id="KW-0809">Transit peptide</keyword>
<feature type="chain" id="PRO_5043137929" evidence="7">
    <location>
        <begin position="22"/>
        <end position="331"/>
    </location>
</feature>
<evidence type="ECO:0000313" key="10">
    <source>
        <dbReference type="WBParaSite" id="ECPE_0000345601-mRNA-1"/>
    </source>
</evidence>
<dbReference type="OrthoDB" id="5986190at2759"/>
<dbReference type="AlphaFoldDB" id="A0A183A918"/>
<proteinExistence type="inferred from homology"/>
<accession>A0A183A918</accession>
<evidence type="ECO:0000256" key="5">
    <source>
        <dbReference type="ARBA" id="ARBA00022946"/>
    </source>
</evidence>